<dbReference type="Proteomes" id="UP000006919">
    <property type="component" value="Chromosome"/>
</dbReference>
<gene>
    <name evidence="1" type="ordered locus">Rumal_2669</name>
</gene>
<dbReference type="EMBL" id="CP002403">
    <property type="protein sequence ID" value="ADU23144.1"/>
    <property type="molecule type" value="Genomic_DNA"/>
</dbReference>
<sequence length="84" mass="9388">MVFTGDTSSPEPFMPYLTNGAYLYTELPAYNSPVHLHIDKLRAVMPELAKRNIKVFIMHLDDEEALCKTAAEIGAAPAPMYTEE</sequence>
<evidence type="ECO:0000313" key="2">
    <source>
        <dbReference type="Proteomes" id="UP000006919"/>
    </source>
</evidence>
<proteinExistence type="predicted"/>
<reference evidence="1 2" key="1">
    <citation type="journal article" date="2011" name="J. Bacteriol.">
        <title>Complete genome of the cellulolytic ruminal bacterium Ruminococcus albus 7.</title>
        <authorList>
            <person name="Suen G."/>
            <person name="Stevenson D.M."/>
            <person name="Bruce D.C."/>
            <person name="Chertkov O."/>
            <person name="Copeland A."/>
            <person name="Cheng J.F."/>
            <person name="Detter C."/>
            <person name="Detter J.C."/>
            <person name="Goodwin L.A."/>
            <person name="Han C.S."/>
            <person name="Hauser L.J."/>
            <person name="Ivanova N.N."/>
            <person name="Kyrpides N.C."/>
            <person name="Land M.L."/>
            <person name="Lapidus A."/>
            <person name="Lucas S."/>
            <person name="Ovchinnikova G."/>
            <person name="Pitluck S."/>
            <person name="Tapia R."/>
            <person name="Woyke T."/>
            <person name="Boyum J."/>
            <person name="Mead D."/>
            <person name="Weimer P.J."/>
        </authorList>
    </citation>
    <scope>NUCLEOTIDE SEQUENCE [LARGE SCALE GENOMIC DNA]</scope>
    <source>
        <strain evidence="2">ATCC 27210 / DSM 20455 / JCM 14654 / NCDO 2250 / 7</strain>
    </source>
</reference>
<evidence type="ECO:0000313" key="1">
    <source>
        <dbReference type="EMBL" id="ADU23144.1"/>
    </source>
</evidence>
<dbReference type="HOGENOM" id="CLU_2525503_0_0_9"/>
<organism evidence="1 2">
    <name type="scientific">Ruminococcus albus (strain ATCC 27210 / DSM 20455 / JCM 14654 / NCDO 2250 / 7)</name>
    <dbReference type="NCBI Taxonomy" id="697329"/>
    <lineage>
        <taxon>Bacteria</taxon>
        <taxon>Bacillati</taxon>
        <taxon>Bacillota</taxon>
        <taxon>Clostridia</taxon>
        <taxon>Eubacteriales</taxon>
        <taxon>Oscillospiraceae</taxon>
        <taxon>Ruminococcus</taxon>
    </lineage>
</organism>
<name>E6UGM1_RUMA7</name>
<protein>
    <submittedName>
        <fullName evidence="1">Uncharacterized protein</fullName>
    </submittedName>
</protein>
<dbReference type="KEGG" id="ral:Rumal_2669"/>
<dbReference type="OrthoDB" id="9803916at2"/>
<dbReference type="STRING" id="697329.Rumal_2669"/>
<dbReference type="RefSeq" id="WP_013499271.1">
    <property type="nucleotide sequence ID" value="NC_014833.1"/>
</dbReference>
<dbReference type="AlphaFoldDB" id="E6UGM1"/>
<accession>E6UGM1</accession>